<dbReference type="PANTHER" id="PTHR11825:SF44">
    <property type="entry name" value="BRANCHED-CHAIN-AMINO-ACID AMINOTRANSFERASE"/>
    <property type="match status" value="1"/>
</dbReference>
<evidence type="ECO:0000256" key="2">
    <source>
        <dbReference type="ARBA" id="ARBA00009320"/>
    </source>
</evidence>
<dbReference type="SUPFAM" id="SSF56752">
    <property type="entry name" value="D-aminoacid aminotransferase-like PLP-dependent enzymes"/>
    <property type="match status" value="1"/>
</dbReference>
<dbReference type="Gene3D" id="3.20.10.10">
    <property type="entry name" value="D-amino Acid Aminotransferase, subunit A, domain 2"/>
    <property type="match status" value="1"/>
</dbReference>
<dbReference type="OrthoDB" id="1732691at2759"/>
<name>A0A409Y214_9AGAR</name>
<dbReference type="EMBL" id="NHYE01001293">
    <property type="protein sequence ID" value="PPQ97086.1"/>
    <property type="molecule type" value="Genomic_DNA"/>
</dbReference>
<proteinExistence type="inferred from homology"/>
<evidence type="ECO:0000313" key="5">
    <source>
        <dbReference type="Proteomes" id="UP000284706"/>
    </source>
</evidence>
<keyword evidence="3" id="KW-0663">Pyridoxal phosphate</keyword>
<dbReference type="InterPro" id="IPR036038">
    <property type="entry name" value="Aminotransferase-like"/>
</dbReference>
<dbReference type="GO" id="GO:0004084">
    <property type="term" value="F:branched-chain-amino-acid transaminase activity"/>
    <property type="evidence" value="ECO:0007669"/>
    <property type="project" value="InterPro"/>
</dbReference>
<dbReference type="GO" id="GO:0009098">
    <property type="term" value="P:L-leucine biosynthetic process"/>
    <property type="evidence" value="ECO:0007669"/>
    <property type="project" value="TreeGrafter"/>
</dbReference>
<dbReference type="InterPro" id="IPR005786">
    <property type="entry name" value="B_amino_transII"/>
</dbReference>
<keyword evidence="5" id="KW-1185">Reference proteome</keyword>
<reference evidence="4 5" key="1">
    <citation type="journal article" date="2018" name="Evol. Lett.">
        <title>Horizontal gene cluster transfer increased hallucinogenic mushroom diversity.</title>
        <authorList>
            <person name="Reynolds H.T."/>
            <person name="Vijayakumar V."/>
            <person name="Gluck-Thaler E."/>
            <person name="Korotkin H.B."/>
            <person name="Matheny P.B."/>
            <person name="Slot J.C."/>
        </authorList>
    </citation>
    <scope>NUCLEOTIDE SEQUENCE [LARGE SCALE GENOMIC DNA]</scope>
    <source>
        <strain evidence="4 5">SRW20</strain>
    </source>
</reference>
<dbReference type="AlphaFoldDB" id="A0A409Y214"/>
<dbReference type="GO" id="GO:0005739">
    <property type="term" value="C:mitochondrion"/>
    <property type="evidence" value="ECO:0007669"/>
    <property type="project" value="TreeGrafter"/>
</dbReference>
<dbReference type="GO" id="GO:0009099">
    <property type="term" value="P:L-valine biosynthetic process"/>
    <property type="evidence" value="ECO:0007669"/>
    <property type="project" value="TreeGrafter"/>
</dbReference>
<evidence type="ECO:0008006" key="6">
    <source>
        <dbReference type="Google" id="ProtNLM"/>
    </source>
</evidence>
<evidence type="ECO:0000313" key="4">
    <source>
        <dbReference type="EMBL" id="PPQ97086.1"/>
    </source>
</evidence>
<accession>A0A409Y214</accession>
<organism evidence="4 5">
    <name type="scientific">Gymnopilus dilepis</name>
    <dbReference type="NCBI Taxonomy" id="231916"/>
    <lineage>
        <taxon>Eukaryota</taxon>
        <taxon>Fungi</taxon>
        <taxon>Dikarya</taxon>
        <taxon>Basidiomycota</taxon>
        <taxon>Agaricomycotina</taxon>
        <taxon>Agaricomycetes</taxon>
        <taxon>Agaricomycetidae</taxon>
        <taxon>Agaricales</taxon>
        <taxon>Agaricineae</taxon>
        <taxon>Hymenogastraceae</taxon>
        <taxon>Gymnopilus</taxon>
    </lineage>
</organism>
<dbReference type="InterPro" id="IPR043132">
    <property type="entry name" value="BCAT-like_C"/>
</dbReference>
<sequence>MAVHVDLITPPLDGTILPGITRESTLALADAHTSGKLQLPGVPQTQKIHTHVRTLTMPEIAAWSEQGRLLEAFGVGTAVVVAPVAKIGRKGKGLMFPVHEAGLGPIGKGLETDILEFQTGRREFEGWSVVAL</sequence>
<comment type="similarity">
    <text evidence="2">Belongs to the class-IV pyridoxal-phosphate-dependent aminotransferase family.</text>
</comment>
<protein>
    <recommendedName>
        <fullName evidence="6">Branched-chain amino acid aminotransferase</fullName>
    </recommendedName>
</protein>
<comment type="caution">
    <text evidence="4">The sequence shown here is derived from an EMBL/GenBank/DDBJ whole genome shotgun (WGS) entry which is preliminary data.</text>
</comment>
<evidence type="ECO:0000256" key="3">
    <source>
        <dbReference type="ARBA" id="ARBA00022898"/>
    </source>
</evidence>
<comment type="cofactor">
    <cofactor evidence="1">
        <name>pyridoxal 5'-phosphate</name>
        <dbReference type="ChEBI" id="CHEBI:597326"/>
    </cofactor>
</comment>
<dbReference type="Proteomes" id="UP000284706">
    <property type="component" value="Unassembled WGS sequence"/>
</dbReference>
<dbReference type="InParanoid" id="A0A409Y214"/>
<dbReference type="PANTHER" id="PTHR11825">
    <property type="entry name" value="SUBGROUP IIII AMINOTRANSFERASE"/>
    <property type="match status" value="1"/>
</dbReference>
<gene>
    <name evidence="4" type="ORF">CVT26_001032</name>
</gene>
<dbReference type="STRING" id="231916.A0A409Y214"/>
<evidence type="ECO:0000256" key="1">
    <source>
        <dbReference type="ARBA" id="ARBA00001933"/>
    </source>
</evidence>